<feature type="domain" description="SH3b" evidence="2">
    <location>
        <begin position="26"/>
        <end position="89"/>
    </location>
</feature>
<dbReference type="InterPro" id="IPR011250">
    <property type="entry name" value="OMP/PagP_B-barrel"/>
</dbReference>
<accession>R4YPK7</accession>
<dbReference type="Gene3D" id="2.40.160.20">
    <property type="match status" value="1"/>
</dbReference>
<evidence type="ECO:0000256" key="1">
    <source>
        <dbReference type="SAM" id="SignalP"/>
    </source>
</evidence>
<keyword evidence="4" id="KW-1185">Reference proteome</keyword>
<name>R4YPK7_OLEAN</name>
<dbReference type="SUPFAM" id="SSF56925">
    <property type="entry name" value="OMPA-like"/>
    <property type="match status" value="1"/>
</dbReference>
<dbReference type="HOGENOM" id="CLU_078750_0_0_6"/>
<dbReference type="OrthoDB" id="9148835at2"/>
<dbReference type="STRING" id="698738.OLEAN_C26740"/>
<keyword evidence="1" id="KW-0732">Signal</keyword>
<gene>
    <name evidence="3" type="ORF">OLEAN_C26740</name>
</gene>
<sequence>MFRSFLTFNFVFLCIAFSNFAAAEASVELIVIDTYLEMHSGPGRGYPIIHTMEQDEPITVLRRRGNWYQVANRHLKKGWIQQEKLARTIAPSGLPAALPDTQHGDYLAQQGRIGFALGQQGDAETATLVAGFRLFSFVGAELELGQIFGTSIDGTSYGANLLFEPIQSWSFTPFISTGLGKQSWKQKEKLNVGTSNEFNSEYTFIGGGINYYIGYNFVVRGEYRQVSLTGDNDSLRNSAWRIGFSSFF</sequence>
<feature type="signal peptide" evidence="1">
    <location>
        <begin position="1"/>
        <end position="21"/>
    </location>
</feature>
<proteinExistence type="predicted"/>
<reference evidence="3 4" key="1">
    <citation type="journal article" date="2013" name="Nat. Commun.">
        <title>Genome sequence and functional genomic analysis of the oil-degrading bacterium Oleispira antarctica.</title>
        <authorList>
            <person name="Kube M."/>
            <person name="Chernikova T.N."/>
            <person name="Al-Ramahi Y."/>
            <person name="Beloqui A."/>
            <person name="Lopez-Cortez N."/>
            <person name="Guazzaroni M.E."/>
            <person name="Heipieper H.J."/>
            <person name="Klages S."/>
            <person name="Kotsyurbenko O.R."/>
            <person name="Langer I."/>
            <person name="Nechitaylo T.Y."/>
            <person name="Lunsdorf H."/>
            <person name="Fernandez M."/>
            <person name="Juarez S."/>
            <person name="Ciordia S."/>
            <person name="Singer A."/>
            <person name="Kagan O."/>
            <person name="Egorova O."/>
            <person name="Petit P.A."/>
            <person name="Stogios P."/>
            <person name="Kim Y."/>
            <person name="Tchigvintsev A."/>
            <person name="Flick R."/>
            <person name="Denaro R."/>
            <person name="Genovese M."/>
            <person name="Albar J.P."/>
            <person name="Reva O.N."/>
            <person name="Martinez-Gomariz M."/>
            <person name="Tran H."/>
            <person name="Ferrer M."/>
            <person name="Savchenko A."/>
            <person name="Yakunin A.F."/>
            <person name="Yakimov M.M."/>
            <person name="Golyshina O.V."/>
            <person name="Reinhardt R."/>
            <person name="Golyshin P.N."/>
        </authorList>
    </citation>
    <scope>NUCLEOTIDE SEQUENCE [LARGE SCALE GENOMIC DNA]</scope>
</reference>
<evidence type="ECO:0000313" key="3">
    <source>
        <dbReference type="EMBL" id="CCK76850.1"/>
    </source>
</evidence>
<dbReference type="Pfam" id="PF08239">
    <property type="entry name" value="SH3_3"/>
    <property type="match status" value="1"/>
</dbReference>
<organism evidence="3 4">
    <name type="scientific">Oleispira antarctica RB-8</name>
    <dbReference type="NCBI Taxonomy" id="698738"/>
    <lineage>
        <taxon>Bacteria</taxon>
        <taxon>Pseudomonadati</taxon>
        <taxon>Pseudomonadota</taxon>
        <taxon>Gammaproteobacteria</taxon>
        <taxon>Oceanospirillales</taxon>
        <taxon>Oceanospirillaceae</taxon>
        <taxon>Oleispira</taxon>
    </lineage>
</organism>
<evidence type="ECO:0000313" key="4">
    <source>
        <dbReference type="Proteomes" id="UP000032749"/>
    </source>
</evidence>
<dbReference type="AlphaFoldDB" id="R4YPK7"/>
<dbReference type="EMBL" id="FO203512">
    <property type="protein sequence ID" value="CCK76850.1"/>
    <property type="molecule type" value="Genomic_DNA"/>
</dbReference>
<evidence type="ECO:0000259" key="2">
    <source>
        <dbReference type="PROSITE" id="PS51781"/>
    </source>
</evidence>
<dbReference type="KEGG" id="oai:OLEAN_C26740"/>
<dbReference type="Proteomes" id="UP000032749">
    <property type="component" value="Chromosome"/>
</dbReference>
<feature type="chain" id="PRO_5004374277" description="SH3b domain-containing protein" evidence="1">
    <location>
        <begin position="22"/>
        <end position="248"/>
    </location>
</feature>
<dbReference type="Gene3D" id="2.30.30.40">
    <property type="entry name" value="SH3 Domains"/>
    <property type="match status" value="1"/>
</dbReference>
<dbReference type="PROSITE" id="PS51781">
    <property type="entry name" value="SH3B"/>
    <property type="match status" value="1"/>
</dbReference>
<dbReference type="InterPro" id="IPR003646">
    <property type="entry name" value="SH3-like_bac-type"/>
</dbReference>
<protein>
    <recommendedName>
        <fullName evidence="2">SH3b domain-containing protein</fullName>
    </recommendedName>
</protein>